<dbReference type="PANTHER" id="PTHR45528:SF1">
    <property type="entry name" value="SENSOR HISTIDINE KINASE CPXA"/>
    <property type="match status" value="1"/>
</dbReference>
<dbReference type="InterPro" id="IPR050398">
    <property type="entry name" value="HssS/ArlS-like"/>
</dbReference>
<keyword evidence="11 14" id="KW-1133">Transmembrane helix</keyword>
<evidence type="ECO:0000256" key="2">
    <source>
        <dbReference type="ARBA" id="ARBA00004651"/>
    </source>
</evidence>
<name>W7YHD2_9BACL</name>
<evidence type="ECO:0000259" key="15">
    <source>
        <dbReference type="PROSITE" id="PS50109"/>
    </source>
</evidence>
<evidence type="ECO:0000256" key="13">
    <source>
        <dbReference type="ARBA" id="ARBA00023136"/>
    </source>
</evidence>
<comment type="subcellular location">
    <subcellularLocation>
        <location evidence="2">Cell membrane</location>
        <topology evidence="2">Multi-pass membrane protein</topology>
    </subcellularLocation>
</comment>
<dbReference type="InterPro" id="IPR036097">
    <property type="entry name" value="HisK_dim/P_sf"/>
</dbReference>
<organism evidence="17 18">
    <name type="scientific">Paenibacillus pini JCM 16418</name>
    <dbReference type="NCBI Taxonomy" id="1236976"/>
    <lineage>
        <taxon>Bacteria</taxon>
        <taxon>Bacillati</taxon>
        <taxon>Bacillota</taxon>
        <taxon>Bacilli</taxon>
        <taxon>Bacillales</taxon>
        <taxon>Paenibacillaceae</taxon>
        <taxon>Paenibacillus</taxon>
    </lineage>
</organism>
<keyword evidence="5" id="KW-0597">Phosphoprotein</keyword>
<evidence type="ECO:0000256" key="12">
    <source>
        <dbReference type="ARBA" id="ARBA00023012"/>
    </source>
</evidence>
<dbReference type="InterPro" id="IPR005467">
    <property type="entry name" value="His_kinase_dom"/>
</dbReference>
<dbReference type="SUPFAM" id="SSF55874">
    <property type="entry name" value="ATPase domain of HSP90 chaperone/DNA topoisomerase II/histidine kinase"/>
    <property type="match status" value="1"/>
</dbReference>
<keyword evidence="13 14" id="KW-0472">Membrane</keyword>
<evidence type="ECO:0000313" key="17">
    <source>
        <dbReference type="EMBL" id="GAF06993.1"/>
    </source>
</evidence>
<accession>W7YHD2</accession>
<dbReference type="Gene3D" id="3.30.565.10">
    <property type="entry name" value="Histidine kinase-like ATPase, C-terminal domain"/>
    <property type="match status" value="1"/>
</dbReference>
<keyword evidence="18" id="KW-1185">Reference proteome</keyword>
<comment type="caution">
    <text evidence="17">The sequence shown here is derived from an EMBL/GenBank/DDBJ whole genome shotgun (WGS) entry which is preliminary data.</text>
</comment>
<dbReference type="SMART" id="SM00388">
    <property type="entry name" value="HisKA"/>
    <property type="match status" value="1"/>
</dbReference>
<keyword evidence="7 14" id="KW-0812">Transmembrane</keyword>
<evidence type="ECO:0000256" key="1">
    <source>
        <dbReference type="ARBA" id="ARBA00000085"/>
    </source>
</evidence>
<dbReference type="Proteomes" id="UP000019364">
    <property type="component" value="Unassembled WGS sequence"/>
</dbReference>
<dbReference type="PANTHER" id="PTHR45528">
    <property type="entry name" value="SENSOR HISTIDINE KINASE CPXA"/>
    <property type="match status" value="1"/>
</dbReference>
<evidence type="ECO:0000256" key="8">
    <source>
        <dbReference type="ARBA" id="ARBA00022741"/>
    </source>
</evidence>
<dbReference type="OrthoDB" id="9762826at2"/>
<dbReference type="GO" id="GO:0000155">
    <property type="term" value="F:phosphorelay sensor kinase activity"/>
    <property type="evidence" value="ECO:0007669"/>
    <property type="project" value="InterPro"/>
</dbReference>
<dbReference type="Pfam" id="PF00672">
    <property type="entry name" value="HAMP"/>
    <property type="match status" value="1"/>
</dbReference>
<feature type="domain" description="HAMP" evidence="16">
    <location>
        <begin position="184"/>
        <end position="235"/>
    </location>
</feature>
<evidence type="ECO:0000256" key="4">
    <source>
        <dbReference type="ARBA" id="ARBA00022475"/>
    </source>
</evidence>
<dbReference type="SUPFAM" id="SSF47384">
    <property type="entry name" value="Homodimeric domain of signal transducing histidine kinase"/>
    <property type="match status" value="1"/>
</dbReference>
<dbReference type="Pfam" id="PF02518">
    <property type="entry name" value="HATPase_c"/>
    <property type="match status" value="1"/>
</dbReference>
<dbReference type="InterPro" id="IPR003594">
    <property type="entry name" value="HATPase_dom"/>
</dbReference>
<evidence type="ECO:0000256" key="7">
    <source>
        <dbReference type="ARBA" id="ARBA00022692"/>
    </source>
</evidence>
<protein>
    <recommendedName>
        <fullName evidence="3">histidine kinase</fullName>
        <ecNumber evidence="3">2.7.13.3</ecNumber>
    </recommendedName>
</protein>
<keyword evidence="4" id="KW-1003">Cell membrane</keyword>
<dbReference type="PROSITE" id="PS50109">
    <property type="entry name" value="HIS_KIN"/>
    <property type="match status" value="1"/>
</dbReference>
<dbReference type="Gene3D" id="6.10.340.10">
    <property type="match status" value="1"/>
</dbReference>
<dbReference type="Gene3D" id="1.10.287.130">
    <property type="match status" value="1"/>
</dbReference>
<dbReference type="Pfam" id="PF00512">
    <property type="entry name" value="HisKA"/>
    <property type="match status" value="1"/>
</dbReference>
<dbReference type="GO" id="GO:0005886">
    <property type="term" value="C:plasma membrane"/>
    <property type="evidence" value="ECO:0007669"/>
    <property type="project" value="UniProtKB-SubCell"/>
</dbReference>
<dbReference type="CDD" id="cd00082">
    <property type="entry name" value="HisKA"/>
    <property type="match status" value="1"/>
</dbReference>
<gene>
    <name evidence="17" type="ORF">JCM16418_979</name>
</gene>
<evidence type="ECO:0000256" key="5">
    <source>
        <dbReference type="ARBA" id="ARBA00022553"/>
    </source>
</evidence>
<evidence type="ECO:0000256" key="10">
    <source>
        <dbReference type="ARBA" id="ARBA00022840"/>
    </source>
</evidence>
<reference evidence="17 18" key="1">
    <citation type="journal article" date="2014" name="Genome Announc.">
        <title>Draft Genome Sequence of Paenibacillus pini JCM 16418T, Isolated from the Rhizosphere of Pine Tree.</title>
        <authorList>
            <person name="Yuki M."/>
            <person name="Oshima K."/>
            <person name="Suda W."/>
            <person name="Oshida Y."/>
            <person name="Kitamura K."/>
            <person name="Iida Y."/>
            <person name="Hattori M."/>
            <person name="Ohkuma M."/>
        </authorList>
    </citation>
    <scope>NUCLEOTIDE SEQUENCE [LARGE SCALE GENOMIC DNA]</scope>
    <source>
        <strain evidence="17 18">JCM 16418</strain>
    </source>
</reference>
<dbReference type="EMBL" id="BAVZ01000002">
    <property type="protein sequence ID" value="GAF06993.1"/>
    <property type="molecule type" value="Genomic_DNA"/>
</dbReference>
<dbReference type="RefSeq" id="WP_036646577.1">
    <property type="nucleotide sequence ID" value="NZ_BAVZ01000002.1"/>
</dbReference>
<feature type="transmembrane region" description="Helical" evidence="14">
    <location>
        <begin position="12"/>
        <end position="31"/>
    </location>
</feature>
<dbReference type="InterPro" id="IPR003660">
    <property type="entry name" value="HAMP_dom"/>
</dbReference>
<keyword evidence="9 17" id="KW-0418">Kinase</keyword>
<dbReference type="InterPro" id="IPR036890">
    <property type="entry name" value="HATPase_C_sf"/>
</dbReference>
<dbReference type="SMART" id="SM00304">
    <property type="entry name" value="HAMP"/>
    <property type="match status" value="1"/>
</dbReference>
<evidence type="ECO:0000256" key="11">
    <source>
        <dbReference type="ARBA" id="ARBA00022989"/>
    </source>
</evidence>
<evidence type="ECO:0000256" key="6">
    <source>
        <dbReference type="ARBA" id="ARBA00022679"/>
    </source>
</evidence>
<dbReference type="SMART" id="SM00387">
    <property type="entry name" value="HATPase_c"/>
    <property type="match status" value="1"/>
</dbReference>
<dbReference type="SUPFAM" id="SSF158472">
    <property type="entry name" value="HAMP domain-like"/>
    <property type="match status" value="1"/>
</dbReference>
<evidence type="ECO:0000256" key="3">
    <source>
        <dbReference type="ARBA" id="ARBA00012438"/>
    </source>
</evidence>
<keyword evidence="6" id="KW-0808">Transferase</keyword>
<dbReference type="PRINTS" id="PR00344">
    <property type="entry name" value="BCTRLSENSOR"/>
</dbReference>
<proteinExistence type="predicted"/>
<evidence type="ECO:0000259" key="16">
    <source>
        <dbReference type="PROSITE" id="PS50885"/>
    </source>
</evidence>
<keyword evidence="12" id="KW-0902">Two-component regulatory system</keyword>
<feature type="transmembrane region" description="Helical" evidence="14">
    <location>
        <begin position="163"/>
        <end position="182"/>
    </location>
</feature>
<dbReference type="InterPro" id="IPR003661">
    <property type="entry name" value="HisK_dim/P_dom"/>
</dbReference>
<feature type="domain" description="Histidine kinase" evidence="15">
    <location>
        <begin position="250"/>
        <end position="459"/>
    </location>
</feature>
<dbReference type="AlphaFoldDB" id="W7YHD2"/>
<dbReference type="InterPro" id="IPR004358">
    <property type="entry name" value="Sig_transdc_His_kin-like_C"/>
</dbReference>
<dbReference type="GO" id="GO:0005524">
    <property type="term" value="F:ATP binding"/>
    <property type="evidence" value="ECO:0007669"/>
    <property type="project" value="UniProtKB-KW"/>
</dbReference>
<dbReference type="CDD" id="cd06225">
    <property type="entry name" value="HAMP"/>
    <property type="match status" value="1"/>
</dbReference>
<dbReference type="EC" id="2.7.13.3" evidence="3"/>
<keyword evidence="8" id="KW-0547">Nucleotide-binding</keyword>
<comment type="catalytic activity">
    <reaction evidence="1">
        <text>ATP + protein L-histidine = ADP + protein N-phospho-L-histidine.</text>
        <dbReference type="EC" id="2.7.13.3"/>
    </reaction>
</comment>
<keyword evidence="10" id="KW-0067">ATP-binding</keyword>
<dbReference type="eggNOG" id="COG0642">
    <property type="taxonomic scope" value="Bacteria"/>
</dbReference>
<evidence type="ECO:0000256" key="9">
    <source>
        <dbReference type="ARBA" id="ARBA00022777"/>
    </source>
</evidence>
<dbReference type="STRING" id="1236976.JCM16418_979"/>
<evidence type="ECO:0000256" key="14">
    <source>
        <dbReference type="SAM" id="Phobius"/>
    </source>
</evidence>
<sequence>MNKLGRKLFISISLAVLFIFVIFVLLTNMFLPKYYIYKTKAKLGEAIETIVELPANNFIASIPQLEERYNLTIVYDSVQQKENDLNDSLLEQFSKKAVKLNKFWITKESLDKVEAGSRVNKIYDQGKLKSSFYTSFIRKDQRIIVIGVSMAYLSDTIQIINKFILYLAILSVLIIVMVIWIVSYRMTRPLKELGEVAKDISALHFRKAKVHTKDEIGELALSINTMSDKLSAAHDDLLRKNLSLRRFMSDITHELKTPISLIQAYAEGIEDGLDDGSYVQTILRQNESMTRLIDELLDFAKIERDILERNSFALKDLFYECVEKFQIELDSRQITLVTQDEIQGNPMIHADLDKIRIVFHNLLSNAVKYTADQRIQVSLKEQGSDLILHMSNGIHEDIEDVSQLWEPFYVLESSRHKERSGTGLGLAIVKSILDQHGYDYQLAVNEQVIHFYVYFKKNSSHTA</sequence>
<dbReference type="PROSITE" id="PS50885">
    <property type="entry name" value="HAMP"/>
    <property type="match status" value="1"/>
</dbReference>
<evidence type="ECO:0000313" key="18">
    <source>
        <dbReference type="Proteomes" id="UP000019364"/>
    </source>
</evidence>